<evidence type="ECO:0000256" key="11">
    <source>
        <dbReference type="ARBA" id="ARBA00022833"/>
    </source>
</evidence>
<feature type="region of interest" description="Disordered" evidence="15">
    <location>
        <begin position="462"/>
        <end position="521"/>
    </location>
</feature>
<dbReference type="InterPro" id="IPR036028">
    <property type="entry name" value="SH3-like_dom_sf"/>
</dbReference>
<reference evidence="18" key="1">
    <citation type="submission" date="2025-08" db="UniProtKB">
        <authorList>
            <consortium name="Ensembl"/>
        </authorList>
    </citation>
    <scope>IDENTIFICATION</scope>
</reference>
<dbReference type="SUPFAM" id="SSF57850">
    <property type="entry name" value="RING/U-box"/>
    <property type="match status" value="1"/>
</dbReference>
<keyword evidence="6" id="KW-0808">Transferase</keyword>
<dbReference type="FunFam" id="2.30.30.40:FF:000001">
    <property type="entry name" value="Sorbin and SH3 domain-containing protein 1 isoform 2"/>
    <property type="match status" value="1"/>
</dbReference>
<dbReference type="GeneTree" id="ENSGT00940000160405"/>
<comment type="pathway">
    <text evidence="2">Protein modification; protein ubiquitination.</text>
</comment>
<dbReference type="InterPro" id="IPR017907">
    <property type="entry name" value="Znf_RING_CS"/>
</dbReference>
<feature type="compositionally biased region" description="Polar residues" evidence="15">
    <location>
        <begin position="546"/>
        <end position="563"/>
    </location>
</feature>
<dbReference type="Proteomes" id="UP000472277">
    <property type="component" value="Chromosome 20"/>
</dbReference>
<dbReference type="CDD" id="cd11785">
    <property type="entry name" value="SH3_SH3RF_C"/>
    <property type="match status" value="1"/>
</dbReference>
<dbReference type="FunFam" id="3.30.40.10:FF:000077">
    <property type="entry name" value="E3 ubiquitin-protein ligase SH3RF1 isoform X1"/>
    <property type="match status" value="1"/>
</dbReference>
<comment type="similarity">
    <text evidence="3">Belongs to the SH3RF family.</text>
</comment>
<dbReference type="UniPathway" id="UPA00143"/>
<name>A0A673XKE6_SALTR</name>
<dbReference type="EC" id="2.3.2.27" evidence="4"/>
<keyword evidence="8" id="KW-0677">Repeat</keyword>
<protein>
    <recommendedName>
        <fullName evidence="4">RING-type E3 ubiquitin transferase</fullName>
        <ecNumber evidence="4">2.3.2.27</ecNumber>
    </recommendedName>
</protein>
<dbReference type="PROSITE" id="PS50089">
    <property type="entry name" value="ZF_RING_2"/>
    <property type="match status" value="1"/>
</dbReference>
<keyword evidence="19" id="KW-1185">Reference proteome</keyword>
<dbReference type="PRINTS" id="PR00452">
    <property type="entry name" value="SH3DOMAIN"/>
</dbReference>
<dbReference type="Pfam" id="PF00018">
    <property type="entry name" value="SH3_1"/>
    <property type="match status" value="2"/>
</dbReference>
<feature type="region of interest" description="Disordered" evidence="15">
    <location>
        <begin position="540"/>
        <end position="624"/>
    </location>
</feature>
<evidence type="ECO:0000256" key="13">
    <source>
        <dbReference type="PROSITE-ProRule" id="PRU00175"/>
    </source>
</evidence>
<keyword evidence="11" id="KW-0862">Zinc</keyword>
<dbReference type="GO" id="GO:0016567">
    <property type="term" value="P:protein ubiquitination"/>
    <property type="evidence" value="ECO:0007669"/>
    <property type="project" value="UniProtKB-UniPathway"/>
</dbReference>
<gene>
    <name evidence="18" type="primary">SH3RF3</name>
    <name evidence="18" type="synonym">LOC115155714</name>
</gene>
<dbReference type="CDD" id="cd16750">
    <property type="entry name" value="RING-HC_SH3RF3"/>
    <property type="match status" value="1"/>
</dbReference>
<feature type="compositionally biased region" description="Pro residues" evidence="15">
    <location>
        <begin position="274"/>
        <end position="299"/>
    </location>
</feature>
<dbReference type="InterPro" id="IPR001841">
    <property type="entry name" value="Znf_RING"/>
</dbReference>
<evidence type="ECO:0000256" key="6">
    <source>
        <dbReference type="ARBA" id="ARBA00022679"/>
    </source>
</evidence>
<evidence type="ECO:0000313" key="19">
    <source>
        <dbReference type="Proteomes" id="UP000472277"/>
    </source>
</evidence>
<feature type="compositionally biased region" description="Low complexity" evidence="15">
    <location>
        <begin position="498"/>
        <end position="521"/>
    </location>
</feature>
<feature type="domain" description="SH3" evidence="16">
    <location>
        <begin position="136"/>
        <end position="195"/>
    </location>
</feature>
<evidence type="ECO:0000259" key="17">
    <source>
        <dbReference type="PROSITE" id="PS50089"/>
    </source>
</evidence>
<evidence type="ECO:0000256" key="15">
    <source>
        <dbReference type="SAM" id="MobiDB-lite"/>
    </source>
</evidence>
<dbReference type="InterPro" id="IPR035816">
    <property type="entry name" value="SH3RF1/SH3RF3_SH3_4"/>
</dbReference>
<dbReference type="InterPro" id="IPR001452">
    <property type="entry name" value="SH3_domain"/>
</dbReference>
<feature type="domain" description="RING-type" evidence="17">
    <location>
        <begin position="18"/>
        <end position="59"/>
    </location>
</feature>
<dbReference type="PRINTS" id="PR00499">
    <property type="entry name" value="P67PHOX"/>
</dbReference>
<feature type="compositionally biased region" description="Low complexity" evidence="15">
    <location>
        <begin position="470"/>
        <end position="480"/>
    </location>
</feature>
<evidence type="ECO:0000256" key="12">
    <source>
        <dbReference type="ARBA" id="ARBA00022843"/>
    </source>
</evidence>
<comment type="catalytic activity">
    <reaction evidence="1">
        <text>S-ubiquitinyl-[E2 ubiquitin-conjugating enzyme]-L-cysteine + [acceptor protein]-L-lysine = [E2 ubiquitin-conjugating enzyme]-L-cysteine + N(6)-ubiquitinyl-[acceptor protein]-L-lysine.</text>
        <dbReference type="EC" id="2.3.2.27"/>
    </reaction>
</comment>
<feature type="compositionally biased region" description="Polar residues" evidence="15">
    <location>
        <begin position="484"/>
        <end position="494"/>
    </location>
</feature>
<reference evidence="18" key="2">
    <citation type="submission" date="2025-09" db="UniProtKB">
        <authorList>
            <consortium name="Ensembl"/>
        </authorList>
    </citation>
    <scope>IDENTIFICATION</scope>
</reference>
<evidence type="ECO:0000256" key="5">
    <source>
        <dbReference type="ARBA" id="ARBA00022443"/>
    </source>
</evidence>
<evidence type="ECO:0000313" key="18">
    <source>
        <dbReference type="Ensembl" id="ENSSTUP00000024700.1"/>
    </source>
</evidence>
<dbReference type="Pfam" id="PF14604">
    <property type="entry name" value="SH3_9"/>
    <property type="match status" value="2"/>
</dbReference>
<evidence type="ECO:0000256" key="10">
    <source>
        <dbReference type="ARBA" id="ARBA00022786"/>
    </source>
</evidence>
<dbReference type="Gene3D" id="3.30.40.10">
    <property type="entry name" value="Zinc/RING finger domain, C3HC4 (zinc finger)"/>
    <property type="match status" value="1"/>
</dbReference>
<dbReference type="Gene3D" id="2.30.30.40">
    <property type="entry name" value="SH3 Domains"/>
    <property type="match status" value="4"/>
</dbReference>
<keyword evidence="5 14" id="KW-0728">SH3 domain</keyword>
<dbReference type="FunFam" id="2.30.30.40:FF:000091">
    <property type="entry name" value="Putative E3 ubiquitin-protein ligase SH3RF1"/>
    <property type="match status" value="1"/>
</dbReference>
<feature type="region of interest" description="Disordered" evidence="15">
    <location>
        <begin position="269"/>
        <end position="348"/>
    </location>
</feature>
<evidence type="ECO:0000256" key="3">
    <source>
        <dbReference type="ARBA" id="ARBA00008649"/>
    </source>
</evidence>
<dbReference type="InterPro" id="IPR013083">
    <property type="entry name" value="Znf_RING/FYVE/PHD"/>
</dbReference>
<dbReference type="PROSITE" id="PS50002">
    <property type="entry name" value="SH3"/>
    <property type="match status" value="4"/>
</dbReference>
<feature type="compositionally biased region" description="Polar residues" evidence="15">
    <location>
        <begin position="333"/>
        <end position="347"/>
    </location>
</feature>
<dbReference type="Ensembl" id="ENSSTUT00000025900.1">
    <property type="protein sequence ID" value="ENSSTUP00000024700.1"/>
    <property type="gene ID" value="ENSSTUG00000010780.1"/>
</dbReference>
<dbReference type="PANTHER" id="PTHR14167">
    <property type="entry name" value="SH3 DOMAIN-CONTAINING"/>
    <property type="match status" value="1"/>
</dbReference>
<evidence type="ECO:0000256" key="7">
    <source>
        <dbReference type="ARBA" id="ARBA00022723"/>
    </source>
</evidence>
<keyword evidence="10" id="KW-0833">Ubl conjugation pathway</keyword>
<evidence type="ECO:0000256" key="2">
    <source>
        <dbReference type="ARBA" id="ARBA00004906"/>
    </source>
</evidence>
<keyword evidence="9 13" id="KW-0863">Zinc-finger</keyword>
<evidence type="ECO:0000256" key="4">
    <source>
        <dbReference type="ARBA" id="ARBA00012483"/>
    </source>
</evidence>
<feature type="compositionally biased region" description="Basic and acidic residues" evidence="15">
    <location>
        <begin position="312"/>
        <end position="324"/>
    </location>
</feature>
<dbReference type="SUPFAM" id="SSF50044">
    <property type="entry name" value="SH3-domain"/>
    <property type="match status" value="4"/>
</dbReference>
<dbReference type="InterPro" id="IPR050384">
    <property type="entry name" value="Endophilin_SH3RF"/>
</dbReference>
<dbReference type="AlphaFoldDB" id="A0A673XKE6"/>
<dbReference type="InterPro" id="IPR028502">
    <property type="entry name" value="SH3RF3_RING-HC_Zfn"/>
</dbReference>
<sequence>EKEYNLMDESSLLDLLECSVCLERLDTTAKVLPCQHTFCRRCLENIVSSRNELRCPECRILVGCEVDDLPANILLVRLLDGIKQRPRNGGSTRQSLVGGGRSLGCAAGISASPPGSGIRDLPVATRSPPSLPNLTLTLPCGKALYSYEGKEPGDLQFAKGDIIILRRKVDDNWYHGELNSCHGFLPASYIALLQPLSQTPPTGKALYDFEVKDKDQDKDCLAFSKDEVLTVIRRVDDNWAEGMLGDKIGIFPILYVELNETAKQLMEIDKPTSNPVPGPSFDPSPCLPLGPCSPGPSPDPSSAGSGNGALQRQEEERRGGEGKKNTKKRHSFTALSVTQRTAQLNNRHSMEISHPVLISSSDPRAAARIQDSPPGPAPSSVGVLVPPRMASVTSELLAQAKVQLPLNIYLALYAYKSQKADELELRKGEMYRVTEKCQDGWFKGTSLRTAASGVFPGNYVTPVSSPPSSSPEHPTPTVSPLRPQKSSPSRSAGQSARPMSMVSPGPSPLSSPASRPLSGLSSPLIPLSSPLSCLTPPNASAALLNGESTNPFQPSSPGPSHSNAPKPEKKEKKGGLLKLLSGAAAKKKASHSPPSSPPTLPLSGAVLPHHTRSGSCPMDAQGRAGSCPIESEMAGAMGLELLNRKSGSLDLNFPRSPPMTRPGNALLALRPEPKPLSRERYRVVVPYPPQSEAEIELRQGDVVFVHKKREDGWYKGTLQRTGRTGLFPGSFVEIF</sequence>
<dbReference type="FunFam" id="2.30.30.40:FF:000063">
    <property type="entry name" value="Putative E3 ubiquitin-protein ligase SH3RF1"/>
    <property type="match status" value="1"/>
</dbReference>
<keyword evidence="12" id="KW-0832">Ubl conjugation</keyword>
<dbReference type="PROSITE" id="PS00518">
    <property type="entry name" value="ZF_RING_1"/>
    <property type="match status" value="1"/>
</dbReference>
<feature type="domain" description="SH3" evidence="16">
    <location>
        <begin position="404"/>
        <end position="465"/>
    </location>
</feature>
<feature type="domain" description="SH3" evidence="16">
    <location>
        <begin position="198"/>
        <end position="261"/>
    </location>
</feature>
<proteinExistence type="inferred from homology"/>
<evidence type="ECO:0000256" key="1">
    <source>
        <dbReference type="ARBA" id="ARBA00000900"/>
    </source>
</evidence>
<keyword evidence="7" id="KW-0479">Metal-binding</keyword>
<organism evidence="18 19">
    <name type="scientific">Salmo trutta</name>
    <name type="common">Brown trout</name>
    <dbReference type="NCBI Taxonomy" id="8032"/>
    <lineage>
        <taxon>Eukaryota</taxon>
        <taxon>Metazoa</taxon>
        <taxon>Chordata</taxon>
        <taxon>Craniata</taxon>
        <taxon>Vertebrata</taxon>
        <taxon>Euteleostomi</taxon>
        <taxon>Actinopterygii</taxon>
        <taxon>Neopterygii</taxon>
        <taxon>Teleostei</taxon>
        <taxon>Protacanthopterygii</taxon>
        <taxon>Salmoniformes</taxon>
        <taxon>Salmonidae</taxon>
        <taxon>Salmoninae</taxon>
        <taxon>Salmo</taxon>
    </lineage>
</organism>
<dbReference type="InterPro" id="IPR018957">
    <property type="entry name" value="Znf_C3HC4_RING-type"/>
</dbReference>
<accession>A0A673XKE6</accession>
<evidence type="ECO:0000259" key="16">
    <source>
        <dbReference type="PROSITE" id="PS50002"/>
    </source>
</evidence>
<dbReference type="GO" id="GO:0008270">
    <property type="term" value="F:zinc ion binding"/>
    <property type="evidence" value="ECO:0007669"/>
    <property type="project" value="UniProtKB-KW"/>
</dbReference>
<dbReference type="Pfam" id="PF00097">
    <property type="entry name" value="zf-C3HC4"/>
    <property type="match status" value="1"/>
</dbReference>
<feature type="domain" description="SH3" evidence="16">
    <location>
        <begin position="676"/>
        <end position="735"/>
    </location>
</feature>
<evidence type="ECO:0000256" key="8">
    <source>
        <dbReference type="ARBA" id="ARBA00022737"/>
    </source>
</evidence>
<dbReference type="PANTHER" id="PTHR14167:SF62">
    <property type="entry name" value="E3 UBIQUITIN-PROTEIN LIGASE SH3RF3"/>
    <property type="match status" value="1"/>
</dbReference>
<dbReference type="SMART" id="SM00184">
    <property type="entry name" value="RING"/>
    <property type="match status" value="1"/>
</dbReference>
<dbReference type="SMART" id="SM00326">
    <property type="entry name" value="SH3"/>
    <property type="match status" value="4"/>
</dbReference>
<dbReference type="GO" id="GO:0061630">
    <property type="term" value="F:ubiquitin protein ligase activity"/>
    <property type="evidence" value="ECO:0007669"/>
    <property type="project" value="UniProtKB-EC"/>
</dbReference>
<evidence type="ECO:0000256" key="14">
    <source>
        <dbReference type="PROSITE-ProRule" id="PRU00192"/>
    </source>
</evidence>
<evidence type="ECO:0000256" key="9">
    <source>
        <dbReference type="ARBA" id="ARBA00022771"/>
    </source>
</evidence>